<name>A0A382GIV2_9ZZZZ</name>
<feature type="domain" description="ABC transporter" evidence="4">
    <location>
        <begin position="7"/>
        <end position="237"/>
    </location>
</feature>
<evidence type="ECO:0000256" key="2">
    <source>
        <dbReference type="ARBA" id="ARBA00022741"/>
    </source>
</evidence>
<keyword evidence="3" id="KW-0067">ATP-binding</keyword>
<gene>
    <name evidence="5" type="ORF">METZ01_LOCUS227518</name>
</gene>
<dbReference type="GO" id="GO:0016887">
    <property type="term" value="F:ATP hydrolysis activity"/>
    <property type="evidence" value="ECO:0007669"/>
    <property type="project" value="InterPro"/>
</dbReference>
<dbReference type="PANTHER" id="PTHR42781:SF4">
    <property type="entry name" value="SPERMIDINE_PUTRESCINE IMPORT ATP-BINDING PROTEIN POTA"/>
    <property type="match status" value="1"/>
</dbReference>
<dbReference type="AlphaFoldDB" id="A0A382GIV2"/>
<dbReference type="SUPFAM" id="SSF50331">
    <property type="entry name" value="MOP-like"/>
    <property type="match status" value="1"/>
</dbReference>
<evidence type="ECO:0000256" key="1">
    <source>
        <dbReference type="ARBA" id="ARBA00022448"/>
    </source>
</evidence>
<dbReference type="PANTHER" id="PTHR42781">
    <property type="entry name" value="SPERMIDINE/PUTRESCINE IMPORT ATP-BINDING PROTEIN POTA"/>
    <property type="match status" value="1"/>
</dbReference>
<dbReference type="SUPFAM" id="SSF52540">
    <property type="entry name" value="P-loop containing nucleoside triphosphate hydrolases"/>
    <property type="match status" value="1"/>
</dbReference>
<dbReference type="GO" id="GO:0005886">
    <property type="term" value="C:plasma membrane"/>
    <property type="evidence" value="ECO:0007669"/>
    <property type="project" value="UniProtKB-ARBA"/>
</dbReference>
<dbReference type="GO" id="GO:0032991">
    <property type="term" value="C:protein-containing complex"/>
    <property type="evidence" value="ECO:0007669"/>
    <property type="project" value="UniProtKB-ARBA"/>
</dbReference>
<dbReference type="Pfam" id="PF00005">
    <property type="entry name" value="ABC_tran"/>
    <property type="match status" value="1"/>
</dbReference>
<evidence type="ECO:0000256" key="3">
    <source>
        <dbReference type="ARBA" id="ARBA00022840"/>
    </source>
</evidence>
<reference evidence="5" key="1">
    <citation type="submission" date="2018-05" db="EMBL/GenBank/DDBJ databases">
        <authorList>
            <person name="Lanie J.A."/>
            <person name="Ng W.-L."/>
            <person name="Kazmierczak K.M."/>
            <person name="Andrzejewski T.M."/>
            <person name="Davidsen T.M."/>
            <person name="Wayne K.J."/>
            <person name="Tettelin H."/>
            <person name="Glass J.I."/>
            <person name="Rusch D."/>
            <person name="Podicherti R."/>
            <person name="Tsui H.-C.T."/>
            <person name="Winkler M.E."/>
        </authorList>
    </citation>
    <scope>NUCLEOTIDE SEQUENCE</scope>
</reference>
<feature type="non-terminal residue" evidence="5">
    <location>
        <position position="300"/>
    </location>
</feature>
<proteinExistence type="predicted"/>
<dbReference type="Gene3D" id="2.40.50.100">
    <property type="match status" value="1"/>
</dbReference>
<protein>
    <recommendedName>
        <fullName evidence="4">ABC transporter domain-containing protein</fullName>
    </recommendedName>
</protein>
<dbReference type="FunFam" id="3.40.50.300:FF:000133">
    <property type="entry name" value="Spermidine/putrescine import ATP-binding protein PotA"/>
    <property type="match status" value="1"/>
</dbReference>
<evidence type="ECO:0000313" key="5">
    <source>
        <dbReference type="EMBL" id="SVB74664.1"/>
    </source>
</evidence>
<dbReference type="EMBL" id="UINC01055600">
    <property type="protein sequence ID" value="SVB74664.1"/>
    <property type="molecule type" value="Genomic_DNA"/>
</dbReference>
<dbReference type="InterPro" id="IPR017871">
    <property type="entry name" value="ABC_transporter-like_CS"/>
</dbReference>
<dbReference type="InterPro" id="IPR027417">
    <property type="entry name" value="P-loop_NTPase"/>
</dbReference>
<dbReference type="InterPro" id="IPR003439">
    <property type="entry name" value="ABC_transporter-like_ATP-bd"/>
</dbReference>
<keyword evidence="2" id="KW-0547">Nucleotide-binding</keyword>
<dbReference type="PROSITE" id="PS50893">
    <property type="entry name" value="ABC_TRANSPORTER_2"/>
    <property type="match status" value="1"/>
</dbReference>
<organism evidence="5">
    <name type="scientific">marine metagenome</name>
    <dbReference type="NCBI Taxonomy" id="408172"/>
    <lineage>
        <taxon>unclassified sequences</taxon>
        <taxon>metagenomes</taxon>
        <taxon>ecological metagenomes</taxon>
    </lineage>
</organism>
<sequence length="300" mass="32764">MNDEHIISIRNVSKEFGGVKAVNDVNLDIRRGEFFSLLGPSGCGKTTLLRVLAGFEAPTRGEVFIDGQAMSAIPPHQRPVNMVFQNYAIFPHLDVRGNIAFGMRKSGLSKSEINARVEEILAMIKLPGYAGRRATQLSGGERQRVALARALIKKPKVLLLDEPLGALDKKLREQMQLELRALQKSVGITFVFVTHDQEEALTMSDRVAVMSEGRVLQVDGPMGLYERPTTHFVADFIGTMNFFDGTIRGAGNGATSIDAGPLGEVRVETKDETFGVGSGIVVAIRPEKLRLSFEAPSKDV</sequence>
<dbReference type="SMART" id="SM00382">
    <property type="entry name" value="AAA"/>
    <property type="match status" value="1"/>
</dbReference>
<dbReference type="PROSITE" id="PS00211">
    <property type="entry name" value="ABC_TRANSPORTER_1"/>
    <property type="match status" value="1"/>
</dbReference>
<feature type="non-terminal residue" evidence="5">
    <location>
        <position position="1"/>
    </location>
</feature>
<evidence type="ECO:0000259" key="4">
    <source>
        <dbReference type="PROSITE" id="PS50893"/>
    </source>
</evidence>
<dbReference type="InterPro" id="IPR008995">
    <property type="entry name" value="Mo/tungstate-bd_C_term_dom"/>
</dbReference>
<accession>A0A382GIV2</accession>
<keyword evidence="1" id="KW-0813">Transport</keyword>
<dbReference type="InterPro" id="IPR003593">
    <property type="entry name" value="AAA+_ATPase"/>
</dbReference>
<dbReference type="GO" id="GO:0005524">
    <property type="term" value="F:ATP binding"/>
    <property type="evidence" value="ECO:0007669"/>
    <property type="project" value="UniProtKB-KW"/>
</dbReference>
<dbReference type="Gene3D" id="3.40.50.300">
    <property type="entry name" value="P-loop containing nucleotide triphosphate hydrolases"/>
    <property type="match status" value="1"/>
</dbReference>
<dbReference type="InterPro" id="IPR050093">
    <property type="entry name" value="ABC_SmlMolc_Importer"/>
</dbReference>